<sequence>MASVATPAAISGDLSAGQILANAHMMAPAIAARSAEIEQLRRLPADLVADLRRAGFFRMGRAISKGGPQMSLPQHLEVIEVLARADPSVGWCVKIGTDSGLLAELLPPGASARLLPDADMITAGQFTAGRGVLEQVEGGYELSGRFPFGSGITHADVVMTGGIIHQHGQPVTGANGMPEIRLAFCRADQLEIEDSWHTHGLRGSGSNHYRAQGVFIPEDQAMRIEAALFEGKQALYSSGFNWVTTMAAVPLGCAAKALDAAKAAIAEKQGGIPPRPMGELENVRMAIARADTRYGAARAFLYSAANDFWAELEAGSPSVRTKGRLALANVESFRMAVDVTRMLFDLMGANAVFQGQVLEQCTRDALTLNQHMIVSDAALATYGAMMLGQEHPSPLY</sequence>
<proteinExistence type="predicted"/>
<keyword evidence="1" id="KW-0560">Oxidoreductase</keyword>
<reference evidence="3 4" key="1">
    <citation type="submission" date="2019-12" db="EMBL/GenBank/DDBJ databases">
        <title>Genomic-based taxomic classification of the family Erythrobacteraceae.</title>
        <authorList>
            <person name="Xu L."/>
        </authorList>
    </citation>
    <scope>NUCLEOTIDE SEQUENCE [LARGE SCALE GENOMIC DNA]</scope>
    <source>
        <strain evidence="3 4">JCM 16339</strain>
    </source>
</reference>
<dbReference type="PIRSF" id="PIRSF016578">
    <property type="entry name" value="HsaA"/>
    <property type="match status" value="1"/>
</dbReference>
<dbReference type="RefSeq" id="WP_160589701.1">
    <property type="nucleotide sequence ID" value="NZ_BAAAFP010000002.1"/>
</dbReference>
<evidence type="ECO:0000313" key="4">
    <source>
        <dbReference type="Proteomes" id="UP000435243"/>
    </source>
</evidence>
<dbReference type="Pfam" id="PF08028">
    <property type="entry name" value="Acyl-CoA_dh_2"/>
    <property type="match status" value="1"/>
</dbReference>
<gene>
    <name evidence="3" type="ORF">GRI32_03210</name>
</gene>
<dbReference type="OrthoDB" id="7316074at2"/>
<accession>A0A844ZGX7</accession>
<dbReference type="GO" id="GO:0003995">
    <property type="term" value="F:acyl-CoA dehydrogenase activity"/>
    <property type="evidence" value="ECO:0007669"/>
    <property type="project" value="TreeGrafter"/>
</dbReference>
<name>A0A844ZGX7_9SPHN</name>
<dbReference type="Gene3D" id="1.20.140.10">
    <property type="entry name" value="Butyryl-CoA Dehydrogenase, subunit A, domain 3"/>
    <property type="match status" value="1"/>
</dbReference>
<dbReference type="InterPro" id="IPR046373">
    <property type="entry name" value="Acyl-CoA_Oxase/DH_mid-dom_sf"/>
</dbReference>
<dbReference type="InterPro" id="IPR013107">
    <property type="entry name" value="Acyl-CoA_DH_C"/>
</dbReference>
<dbReference type="EMBL" id="WTYY01000002">
    <property type="protein sequence ID" value="MXO87741.1"/>
    <property type="molecule type" value="Genomic_DNA"/>
</dbReference>
<dbReference type="PANTHER" id="PTHR43884">
    <property type="entry name" value="ACYL-COA DEHYDROGENASE"/>
    <property type="match status" value="1"/>
</dbReference>
<dbReference type="PANTHER" id="PTHR43884:SF12">
    <property type="entry name" value="ISOVALERYL-COA DEHYDROGENASE, MITOCHONDRIAL-RELATED"/>
    <property type="match status" value="1"/>
</dbReference>
<comment type="caution">
    <text evidence="3">The sequence shown here is derived from an EMBL/GenBank/DDBJ whole genome shotgun (WGS) entry which is preliminary data.</text>
</comment>
<dbReference type="InterPro" id="IPR037069">
    <property type="entry name" value="AcylCoA_DH/ox_N_sf"/>
</dbReference>
<dbReference type="Proteomes" id="UP000435243">
    <property type="component" value="Unassembled WGS sequence"/>
</dbReference>
<feature type="domain" description="Acyl-CoA dehydrogenase C-terminal" evidence="2">
    <location>
        <begin position="245"/>
        <end position="375"/>
    </location>
</feature>
<protein>
    <recommendedName>
        <fullName evidence="2">Acyl-CoA dehydrogenase C-terminal domain-containing protein</fullName>
    </recommendedName>
</protein>
<dbReference type="Gene3D" id="2.40.110.10">
    <property type="entry name" value="Butyryl-CoA Dehydrogenase, subunit A, domain 2"/>
    <property type="match status" value="1"/>
</dbReference>
<dbReference type="Gene3D" id="1.10.540.10">
    <property type="entry name" value="Acyl-CoA dehydrogenase/oxidase, N-terminal domain"/>
    <property type="match status" value="1"/>
</dbReference>
<dbReference type="GO" id="GO:0050660">
    <property type="term" value="F:flavin adenine dinucleotide binding"/>
    <property type="evidence" value="ECO:0007669"/>
    <property type="project" value="InterPro"/>
</dbReference>
<evidence type="ECO:0000313" key="3">
    <source>
        <dbReference type="EMBL" id="MXO87741.1"/>
    </source>
</evidence>
<dbReference type="SUPFAM" id="SSF56645">
    <property type="entry name" value="Acyl-CoA dehydrogenase NM domain-like"/>
    <property type="match status" value="1"/>
</dbReference>
<dbReference type="SUPFAM" id="SSF47203">
    <property type="entry name" value="Acyl-CoA dehydrogenase C-terminal domain-like"/>
    <property type="match status" value="1"/>
</dbReference>
<evidence type="ECO:0000259" key="2">
    <source>
        <dbReference type="Pfam" id="PF08028"/>
    </source>
</evidence>
<dbReference type="InterPro" id="IPR009100">
    <property type="entry name" value="AcylCoA_DH/oxidase_NM_dom_sf"/>
</dbReference>
<organism evidence="3 4">
    <name type="scientific">Alteraurantiacibacter aestuarii</name>
    <dbReference type="NCBI Taxonomy" id="650004"/>
    <lineage>
        <taxon>Bacteria</taxon>
        <taxon>Pseudomonadati</taxon>
        <taxon>Pseudomonadota</taxon>
        <taxon>Alphaproteobacteria</taxon>
        <taxon>Sphingomonadales</taxon>
        <taxon>Erythrobacteraceae</taxon>
        <taxon>Alteraurantiacibacter</taxon>
    </lineage>
</organism>
<evidence type="ECO:0000256" key="1">
    <source>
        <dbReference type="ARBA" id="ARBA00023002"/>
    </source>
</evidence>
<keyword evidence="4" id="KW-1185">Reference proteome</keyword>
<dbReference type="InterPro" id="IPR036250">
    <property type="entry name" value="AcylCo_DH-like_C"/>
</dbReference>
<dbReference type="AlphaFoldDB" id="A0A844ZGX7"/>